<gene>
    <name evidence="1" type="ORF">O181_126278</name>
</gene>
<reference evidence="1" key="1">
    <citation type="submission" date="2021-03" db="EMBL/GenBank/DDBJ databases">
        <title>Draft genome sequence of rust myrtle Austropuccinia psidii MF-1, a brazilian biotype.</title>
        <authorList>
            <person name="Quecine M.C."/>
            <person name="Pachon D.M.R."/>
            <person name="Bonatelli M.L."/>
            <person name="Correr F.H."/>
            <person name="Franceschini L.M."/>
            <person name="Leite T.F."/>
            <person name="Margarido G.R.A."/>
            <person name="Almeida C.A."/>
            <person name="Ferrarezi J.A."/>
            <person name="Labate C.A."/>
        </authorList>
    </citation>
    <scope>NUCLEOTIDE SEQUENCE</scope>
    <source>
        <strain evidence="1">MF-1</strain>
    </source>
</reference>
<evidence type="ECO:0000313" key="2">
    <source>
        <dbReference type="Proteomes" id="UP000765509"/>
    </source>
</evidence>
<organism evidence="1 2">
    <name type="scientific">Austropuccinia psidii MF-1</name>
    <dbReference type="NCBI Taxonomy" id="1389203"/>
    <lineage>
        <taxon>Eukaryota</taxon>
        <taxon>Fungi</taxon>
        <taxon>Dikarya</taxon>
        <taxon>Basidiomycota</taxon>
        <taxon>Pucciniomycotina</taxon>
        <taxon>Pucciniomycetes</taxon>
        <taxon>Pucciniales</taxon>
        <taxon>Sphaerophragmiaceae</taxon>
        <taxon>Austropuccinia</taxon>
    </lineage>
</organism>
<sequence length="130" mass="14179">MQVVTTTKNVPPQLVLRQSQPESQVGANWTQHILYGQLAPSGALWPFGHNTFSPGHILPSLASLANFHLTNPQAFIFVFGPVGSFQYSRGLRTLYPPSGPLAQPLILGGFWAEWPFWPPMASTAPSGLIQ</sequence>
<evidence type="ECO:0000313" key="1">
    <source>
        <dbReference type="EMBL" id="MBW0586563.1"/>
    </source>
</evidence>
<comment type="caution">
    <text evidence="1">The sequence shown here is derived from an EMBL/GenBank/DDBJ whole genome shotgun (WGS) entry which is preliminary data.</text>
</comment>
<accession>A0A9Q3Q5U9</accession>
<protein>
    <submittedName>
        <fullName evidence="1">Uncharacterized protein</fullName>
    </submittedName>
</protein>
<keyword evidence="2" id="KW-1185">Reference proteome</keyword>
<proteinExistence type="predicted"/>
<name>A0A9Q3Q5U9_9BASI</name>
<dbReference type="Proteomes" id="UP000765509">
    <property type="component" value="Unassembled WGS sequence"/>
</dbReference>
<dbReference type="AlphaFoldDB" id="A0A9Q3Q5U9"/>
<dbReference type="EMBL" id="AVOT02124241">
    <property type="protein sequence ID" value="MBW0586563.1"/>
    <property type="molecule type" value="Genomic_DNA"/>
</dbReference>